<feature type="binding site" evidence="1">
    <location>
        <position position="278"/>
    </location>
    <ligand>
        <name>Zn(2+)</name>
        <dbReference type="ChEBI" id="CHEBI:29105"/>
        <label>1</label>
    </ligand>
</feature>
<dbReference type="InterPro" id="IPR020043">
    <property type="entry name" value="Deacetylase_Atu3266-like"/>
</dbReference>
<dbReference type="Gene3D" id="3.20.20.140">
    <property type="entry name" value="Metal-dependent hydrolases"/>
    <property type="match status" value="1"/>
</dbReference>
<dbReference type="Pfam" id="PF07969">
    <property type="entry name" value="Amidohydro_3"/>
    <property type="match status" value="1"/>
</dbReference>
<evidence type="ECO:0000259" key="4">
    <source>
        <dbReference type="Pfam" id="PF07969"/>
    </source>
</evidence>
<dbReference type="InterPro" id="IPR011059">
    <property type="entry name" value="Metal-dep_hydrolase_composite"/>
</dbReference>
<dbReference type="InterPro" id="IPR013108">
    <property type="entry name" value="Amidohydro_3"/>
</dbReference>
<feature type="binding site" evidence="1">
    <location>
        <position position="195"/>
    </location>
    <ligand>
        <name>Zn(2+)</name>
        <dbReference type="ChEBI" id="CHEBI:29105"/>
        <label>2</label>
    </ligand>
</feature>
<dbReference type="GO" id="GO:0016810">
    <property type="term" value="F:hydrolase activity, acting on carbon-nitrogen (but not peptide) bonds"/>
    <property type="evidence" value="ECO:0007669"/>
    <property type="project" value="InterPro"/>
</dbReference>
<feature type="binding site" evidence="1">
    <location>
        <position position="218"/>
    </location>
    <ligand>
        <name>Zn(2+)</name>
        <dbReference type="ChEBI" id="CHEBI:29105"/>
        <label>2</label>
    </ligand>
</feature>
<dbReference type="PANTHER" id="PTHR42717:SF1">
    <property type="entry name" value="IMIDAZOLONEPROPIONASE AND RELATED AMIDOHYDROLASES"/>
    <property type="match status" value="1"/>
</dbReference>
<protein>
    <submittedName>
        <fullName evidence="5">Dihydroorotase</fullName>
    </submittedName>
</protein>
<dbReference type="GO" id="GO:0019213">
    <property type="term" value="F:deacetylase activity"/>
    <property type="evidence" value="ECO:0007669"/>
    <property type="project" value="InterPro"/>
</dbReference>
<feature type="binding site" evidence="1">
    <location>
        <position position="63"/>
    </location>
    <ligand>
        <name>Zn(2+)</name>
        <dbReference type="ChEBI" id="CHEBI:29105"/>
        <label>1</label>
    </ligand>
</feature>
<dbReference type="PIRSF" id="PIRSF039004">
    <property type="entry name" value="ADE_EF_0837"/>
    <property type="match status" value="1"/>
</dbReference>
<feature type="binding site" description="via carbamate group" evidence="1">
    <location>
        <position position="162"/>
    </location>
    <ligand>
        <name>Zn(2+)</name>
        <dbReference type="ChEBI" id="CHEBI:29105"/>
        <label>1</label>
    </ligand>
</feature>
<comment type="caution">
    <text evidence="5">The sequence shown here is derived from an EMBL/GenBank/DDBJ whole genome shotgun (WGS) entry which is preliminary data.</text>
</comment>
<evidence type="ECO:0000313" key="6">
    <source>
        <dbReference type="Proteomes" id="UP000637002"/>
    </source>
</evidence>
<gene>
    <name evidence="5" type="ORF">GCM10010994_51040</name>
</gene>
<dbReference type="SUPFAM" id="SSF51556">
    <property type="entry name" value="Metallo-dependent hydrolases"/>
    <property type="match status" value="1"/>
</dbReference>
<organism evidence="5 6">
    <name type="scientific">Chelatococcus reniformis</name>
    <dbReference type="NCBI Taxonomy" id="1494448"/>
    <lineage>
        <taxon>Bacteria</taxon>
        <taxon>Pseudomonadati</taxon>
        <taxon>Pseudomonadota</taxon>
        <taxon>Alphaproteobacteria</taxon>
        <taxon>Hyphomicrobiales</taxon>
        <taxon>Chelatococcaceae</taxon>
        <taxon>Chelatococcus</taxon>
    </lineage>
</organism>
<reference evidence="5" key="2">
    <citation type="submission" date="2020-09" db="EMBL/GenBank/DDBJ databases">
        <authorList>
            <person name="Sun Q."/>
            <person name="Zhou Y."/>
        </authorList>
    </citation>
    <scope>NUCLEOTIDE SEQUENCE</scope>
    <source>
        <strain evidence="5">CGMCC 1.12919</strain>
    </source>
</reference>
<reference evidence="5" key="1">
    <citation type="journal article" date="2014" name="Int. J. Syst. Evol. Microbiol.">
        <title>Complete genome sequence of Corynebacterium casei LMG S-19264T (=DSM 44701T), isolated from a smear-ripened cheese.</title>
        <authorList>
            <consortium name="US DOE Joint Genome Institute (JGI-PGF)"/>
            <person name="Walter F."/>
            <person name="Albersmeier A."/>
            <person name="Kalinowski J."/>
            <person name="Ruckert C."/>
        </authorList>
    </citation>
    <scope>NUCLEOTIDE SEQUENCE</scope>
    <source>
        <strain evidence="5">CGMCC 1.12919</strain>
    </source>
</reference>
<feature type="site" description="Transition state stabilizer" evidence="3">
    <location>
        <position position="164"/>
    </location>
</feature>
<feature type="binding site" description="via carbamate group" evidence="1">
    <location>
        <position position="162"/>
    </location>
    <ligand>
        <name>Zn(2+)</name>
        <dbReference type="ChEBI" id="CHEBI:29105"/>
        <label>2</label>
    </ligand>
</feature>
<evidence type="ECO:0000256" key="1">
    <source>
        <dbReference type="PIRSR" id="PIRSR039004-1"/>
    </source>
</evidence>
<keyword evidence="1" id="KW-0862">Zinc</keyword>
<dbReference type="PANTHER" id="PTHR42717">
    <property type="entry name" value="DIHYDROOROTASE-RELATED"/>
    <property type="match status" value="1"/>
</dbReference>
<evidence type="ECO:0000313" key="5">
    <source>
        <dbReference type="EMBL" id="GGC86906.1"/>
    </source>
</evidence>
<feature type="domain" description="Amidohydrolase 3" evidence="4">
    <location>
        <begin position="44"/>
        <end position="92"/>
    </location>
</feature>
<dbReference type="GO" id="GO:0046872">
    <property type="term" value="F:metal ion binding"/>
    <property type="evidence" value="ECO:0007669"/>
    <property type="project" value="UniProtKB-KW"/>
</dbReference>
<feature type="binding site" evidence="1">
    <location>
        <position position="61"/>
    </location>
    <ligand>
        <name>Zn(2+)</name>
        <dbReference type="ChEBI" id="CHEBI:29105"/>
        <label>1</label>
    </ligand>
</feature>
<keyword evidence="6" id="KW-1185">Reference proteome</keyword>
<evidence type="ECO:0000256" key="2">
    <source>
        <dbReference type="PIRSR" id="PIRSR039004-2"/>
    </source>
</evidence>
<feature type="modified residue" description="N6-carboxylysine" evidence="2">
    <location>
        <position position="162"/>
    </location>
</feature>
<dbReference type="Proteomes" id="UP000637002">
    <property type="component" value="Unassembled WGS sequence"/>
</dbReference>
<accession>A0A916UTE0</accession>
<dbReference type="AlphaFoldDB" id="A0A916UTE0"/>
<dbReference type="RefSeq" id="WP_188612007.1">
    <property type="nucleotide sequence ID" value="NZ_BMGG01000010.1"/>
</dbReference>
<dbReference type="NCBIfam" id="NF006689">
    <property type="entry name" value="PRK09237.1"/>
    <property type="match status" value="1"/>
</dbReference>
<sequence length="385" mass="41588">MLDLILRGGRVIDPGQGLDGTLDVGFRDGKVAAVAPHLAEEARRTVDAAGLIVTPGMIDMHCHVYWGASAMSLDARRMAPLSGVTTMVDAGTAGPGNFLGFRHFVIEPSPVRILPFINISYPGIFAYSKAVMVGECGDMRLLDPRECVRVIDENRDLVVGIKVRVGKIAGGDSGAAPLDLAVEAAEETGLPVMTHLDDPPPSRREVFARLRPGDILTHCFKPFPNAPVRRDGDIFEEVLLARERGVLFDIGHGGFSFGFRVARAMIEKGFLPDIISSDVHALNVDGPVFDLMTTLSKFYCLGLGLPDIVRMVTTAPAVALRRPDLGSLKPGSVGEATLLSIDEGDFAYHDARSEVLRGGHRFRCRGLVTAGQFDRVDERPDHARS</sequence>
<keyword evidence="1" id="KW-0479">Metal-binding</keyword>
<proteinExistence type="predicted"/>
<evidence type="ECO:0000256" key="3">
    <source>
        <dbReference type="PIRSR" id="PIRSR039004-3"/>
    </source>
</evidence>
<dbReference type="InterPro" id="IPR032466">
    <property type="entry name" value="Metal_Hydrolase"/>
</dbReference>
<dbReference type="SUPFAM" id="SSF51338">
    <property type="entry name" value="Composite domain of metallo-dependent hydrolases"/>
    <property type="match status" value="1"/>
</dbReference>
<name>A0A916UTE0_9HYPH</name>
<dbReference type="Gene3D" id="2.30.40.10">
    <property type="entry name" value="Urease, subunit C, domain 1"/>
    <property type="match status" value="1"/>
</dbReference>
<dbReference type="EMBL" id="BMGG01000010">
    <property type="protein sequence ID" value="GGC86906.1"/>
    <property type="molecule type" value="Genomic_DNA"/>
</dbReference>